<dbReference type="Proteomes" id="UP000078200">
    <property type="component" value="Unassembled WGS sequence"/>
</dbReference>
<accession>A0A1A9V7T1</accession>
<organism evidence="1 2">
    <name type="scientific">Glossina austeni</name>
    <name type="common">Savannah tsetse fly</name>
    <dbReference type="NCBI Taxonomy" id="7395"/>
    <lineage>
        <taxon>Eukaryota</taxon>
        <taxon>Metazoa</taxon>
        <taxon>Ecdysozoa</taxon>
        <taxon>Arthropoda</taxon>
        <taxon>Hexapoda</taxon>
        <taxon>Insecta</taxon>
        <taxon>Pterygota</taxon>
        <taxon>Neoptera</taxon>
        <taxon>Endopterygota</taxon>
        <taxon>Diptera</taxon>
        <taxon>Brachycera</taxon>
        <taxon>Muscomorpha</taxon>
        <taxon>Hippoboscoidea</taxon>
        <taxon>Glossinidae</taxon>
        <taxon>Glossina</taxon>
    </lineage>
</organism>
<dbReference type="AlphaFoldDB" id="A0A1A9V7T1"/>
<keyword evidence="2" id="KW-1185">Reference proteome</keyword>
<protein>
    <submittedName>
        <fullName evidence="1">Uncharacterized protein</fullName>
    </submittedName>
</protein>
<evidence type="ECO:0000313" key="2">
    <source>
        <dbReference type="Proteomes" id="UP000078200"/>
    </source>
</evidence>
<dbReference type="VEuPathDB" id="VectorBase:GAUT028613"/>
<reference evidence="1" key="1">
    <citation type="submission" date="2020-05" db="UniProtKB">
        <authorList>
            <consortium name="EnsemblMetazoa"/>
        </authorList>
    </citation>
    <scope>IDENTIFICATION</scope>
    <source>
        <strain evidence="1">TTRI</strain>
    </source>
</reference>
<proteinExistence type="predicted"/>
<dbReference type="EnsemblMetazoa" id="GAUT028613-RA">
    <property type="protein sequence ID" value="GAUT028613-PA"/>
    <property type="gene ID" value="GAUT028613"/>
</dbReference>
<name>A0A1A9V7T1_GLOAU</name>
<evidence type="ECO:0000313" key="1">
    <source>
        <dbReference type="EnsemblMetazoa" id="GAUT028613-PA"/>
    </source>
</evidence>
<sequence length="110" mass="12698">MSEVLAYDNTSLERAMCFRVERPKLRILCLMLALSVANLMTKPIHSLLSVMRTKRNKKLGCELCDDFVTTTKYNASETAKYNSSWNSLLLHYMDAQHNTTQHKHISAQYI</sequence>